<comment type="similarity">
    <text evidence="2">Belongs to the major facilitator superfamily. Metabolite:H+ Symporter (MHS) family (TC 2.A.1.6) family.</text>
</comment>
<dbReference type="InterPro" id="IPR020846">
    <property type="entry name" value="MFS_dom"/>
</dbReference>
<dbReference type="OrthoDB" id="6766492at2"/>
<keyword evidence="4" id="KW-1003">Cell membrane</keyword>
<feature type="transmembrane region" description="Helical" evidence="9">
    <location>
        <begin position="158"/>
        <end position="179"/>
    </location>
</feature>
<keyword evidence="7 9" id="KW-1133">Transmembrane helix</keyword>
<evidence type="ECO:0000256" key="6">
    <source>
        <dbReference type="ARBA" id="ARBA00022847"/>
    </source>
</evidence>
<feature type="transmembrane region" description="Helical" evidence="9">
    <location>
        <begin position="408"/>
        <end position="425"/>
    </location>
</feature>
<dbReference type="Proteomes" id="UP000214600">
    <property type="component" value="Unassembled WGS sequence"/>
</dbReference>
<evidence type="ECO:0000313" key="12">
    <source>
        <dbReference type="Proteomes" id="UP000214600"/>
    </source>
</evidence>
<keyword evidence="3" id="KW-0813">Transport</keyword>
<evidence type="ECO:0000256" key="1">
    <source>
        <dbReference type="ARBA" id="ARBA00004651"/>
    </source>
</evidence>
<dbReference type="PROSITE" id="PS50850">
    <property type="entry name" value="MFS"/>
    <property type="match status" value="1"/>
</dbReference>
<dbReference type="EMBL" id="NKFA01000008">
    <property type="protein sequence ID" value="OXI42535.1"/>
    <property type="molecule type" value="Genomic_DNA"/>
</dbReference>
<feature type="transmembrane region" description="Helical" evidence="9">
    <location>
        <begin position="121"/>
        <end position="146"/>
    </location>
</feature>
<evidence type="ECO:0000259" key="10">
    <source>
        <dbReference type="PROSITE" id="PS50850"/>
    </source>
</evidence>
<feature type="transmembrane region" description="Helical" evidence="9">
    <location>
        <begin position="336"/>
        <end position="355"/>
    </location>
</feature>
<dbReference type="PROSITE" id="PS00216">
    <property type="entry name" value="SUGAR_TRANSPORT_1"/>
    <property type="match status" value="1"/>
</dbReference>
<reference evidence="12" key="1">
    <citation type="submission" date="2017-06" db="EMBL/GenBank/DDBJ databases">
        <authorList>
            <person name="LiPuma J."/>
            <person name="Spilker T."/>
        </authorList>
    </citation>
    <scope>NUCLEOTIDE SEQUENCE [LARGE SCALE GENOMIC DNA]</scope>
    <source>
        <strain evidence="12">AU17325</strain>
    </source>
</reference>
<dbReference type="SUPFAM" id="SSF103473">
    <property type="entry name" value="MFS general substrate transporter"/>
    <property type="match status" value="1"/>
</dbReference>
<dbReference type="PANTHER" id="PTHR43528:SF8">
    <property type="entry name" value="BLR0239 PROTEIN"/>
    <property type="match status" value="1"/>
</dbReference>
<feature type="transmembrane region" description="Helical" evidence="9">
    <location>
        <begin position="245"/>
        <end position="264"/>
    </location>
</feature>
<dbReference type="AlphaFoldDB" id="A0A228IK27"/>
<evidence type="ECO:0000256" key="4">
    <source>
        <dbReference type="ARBA" id="ARBA00022475"/>
    </source>
</evidence>
<evidence type="ECO:0000256" key="8">
    <source>
        <dbReference type="ARBA" id="ARBA00023136"/>
    </source>
</evidence>
<evidence type="ECO:0000313" key="11">
    <source>
        <dbReference type="EMBL" id="OXI42535.1"/>
    </source>
</evidence>
<feature type="transmembrane region" description="Helical" evidence="9">
    <location>
        <begin position="191"/>
        <end position="210"/>
    </location>
</feature>
<dbReference type="Gene3D" id="1.20.1250.20">
    <property type="entry name" value="MFS general substrate transporter like domains"/>
    <property type="match status" value="1"/>
</dbReference>
<evidence type="ECO:0000256" key="3">
    <source>
        <dbReference type="ARBA" id="ARBA00022448"/>
    </source>
</evidence>
<dbReference type="Pfam" id="PF07690">
    <property type="entry name" value="MFS_1"/>
    <property type="match status" value="1"/>
</dbReference>
<feature type="transmembrane region" description="Helical" evidence="9">
    <location>
        <begin position="284"/>
        <end position="303"/>
    </location>
</feature>
<feature type="transmembrane region" description="Helical" evidence="9">
    <location>
        <begin position="20"/>
        <end position="49"/>
    </location>
</feature>
<sequence>MRLQETSMHDSRRNARHRQVVAAVVGNTLEWYDFIVYGFFSGIIARLFFPAESQYASLLMSLATFGVGFFMRPVGGILLGLYADRKGRKAAMQLIIFLMTLSIALITFAPSYAVIGPAAPVLIVFARLLQGFATGGEYASATAFLVESAPENRRGLYGSWQLIGQCLAVFSGAAMGAWATQSLSEAALHSWGWRVPFAIGLLIGPVGLWIRRHMEETEAFLDASKSAVEPPASVSRVLRDNLRGVLVSMGQTITGTAVFYVMLVNMPTFVHKTFGLPLDQVFKVQMAAVALLTVTIPVAALVSDRIGRRPVLIAGSLALLTVTYPLFTWLAAAPGIGRLLVMQLVICTIIGICYGPAPTTLAEQFATRSRSTGIALAYNVAVMVFGGFAPFIVTWLTHASGSPVAPAWYVLFAASFGLLASVFMHDGAPCVLARRQFQGEPLSVK</sequence>
<name>A0A228IK27_9BURK</name>
<feature type="transmembrane region" description="Helical" evidence="9">
    <location>
        <begin position="55"/>
        <end position="82"/>
    </location>
</feature>
<organism evidence="11 12">
    <name type="scientific">Burkholderia aenigmatica</name>
    <dbReference type="NCBI Taxonomy" id="2015348"/>
    <lineage>
        <taxon>Bacteria</taxon>
        <taxon>Pseudomonadati</taxon>
        <taxon>Pseudomonadota</taxon>
        <taxon>Betaproteobacteria</taxon>
        <taxon>Burkholderiales</taxon>
        <taxon>Burkholderiaceae</taxon>
        <taxon>Burkholderia</taxon>
        <taxon>Burkholderia cepacia complex</taxon>
    </lineage>
</organism>
<evidence type="ECO:0000256" key="2">
    <source>
        <dbReference type="ARBA" id="ARBA00008240"/>
    </source>
</evidence>
<comment type="subcellular location">
    <subcellularLocation>
        <location evidence="1">Cell membrane</location>
        <topology evidence="1">Multi-pass membrane protein</topology>
    </subcellularLocation>
</comment>
<dbReference type="InterPro" id="IPR051084">
    <property type="entry name" value="H+-coupled_symporters"/>
</dbReference>
<accession>A0A228IK27</accession>
<keyword evidence="8 9" id="KW-0472">Membrane</keyword>
<feature type="domain" description="Major facilitator superfamily (MFS) profile" evidence="10">
    <location>
        <begin position="19"/>
        <end position="429"/>
    </location>
</feature>
<feature type="transmembrane region" description="Helical" evidence="9">
    <location>
        <begin position="376"/>
        <end position="396"/>
    </location>
</feature>
<dbReference type="FunFam" id="1.20.1250.20:FF:000001">
    <property type="entry name" value="Dicarboxylate MFS transporter"/>
    <property type="match status" value="1"/>
</dbReference>
<dbReference type="PROSITE" id="PS00217">
    <property type="entry name" value="SUGAR_TRANSPORT_2"/>
    <property type="match status" value="1"/>
</dbReference>
<keyword evidence="6" id="KW-0769">Symport</keyword>
<dbReference type="InterPro" id="IPR011701">
    <property type="entry name" value="MFS"/>
</dbReference>
<dbReference type="GO" id="GO:0015293">
    <property type="term" value="F:symporter activity"/>
    <property type="evidence" value="ECO:0007669"/>
    <property type="project" value="UniProtKB-KW"/>
</dbReference>
<dbReference type="InterPro" id="IPR036259">
    <property type="entry name" value="MFS_trans_sf"/>
</dbReference>
<feature type="transmembrane region" description="Helical" evidence="9">
    <location>
        <begin position="94"/>
        <end position="115"/>
    </location>
</feature>
<gene>
    <name evidence="11" type="ORF">CFB84_24755</name>
</gene>
<keyword evidence="5 9" id="KW-0812">Transmembrane</keyword>
<comment type="caution">
    <text evidence="11">The sequence shown here is derived from an EMBL/GenBank/DDBJ whole genome shotgun (WGS) entry which is preliminary data.</text>
</comment>
<evidence type="ECO:0000256" key="5">
    <source>
        <dbReference type="ARBA" id="ARBA00022692"/>
    </source>
</evidence>
<reference evidence="11 12" key="2">
    <citation type="submission" date="2017-08" db="EMBL/GenBank/DDBJ databases">
        <title>WGS of novel Burkholderia cepaca complex species.</title>
        <authorList>
            <person name="Lipuma J."/>
            <person name="Spilker T."/>
        </authorList>
    </citation>
    <scope>NUCLEOTIDE SEQUENCE [LARGE SCALE GENOMIC DNA]</scope>
    <source>
        <strain evidence="11 12">AU17325</strain>
    </source>
</reference>
<dbReference type="GO" id="GO:0005886">
    <property type="term" value="C:plasma membrane"/>
    <property type="evidence" value="ECO:0007669"/>
    <property type="project" value="UniProtKB-SubCell"/>
</dbReference>
<protein>
    <submittedName>
        <fullName evidence="11">MFS transporter</fullName>
    </submittedName>
</protein>
<evidence type="ECO:0000256" key="9">
    <source>
        <dbReference type="SAM" id="Phobius"/>
    </source>
</evidence>
<proteinExistence type="inferred from homology"/>
<evidence type="ECO:0000256" key="7">
    <source>
        <dbReference type="ARBA" id="ARBA00022989"/>
    </source>
</evidence>
<dbReference type="PANTHER" id="PTHR43528">
    <property type="entry name" value="ALPHA-KETOGLUTARATE PERMEASE"/>
    <property type="match status" value="1"/>
</dbReference>
<feature type="transmembrane region" description="Helical" evidence="9">
    <location>
        <begin position="310"/>
        <end position="330"/>
    </location>
</feature>
<dbReference type="InterPro" id="IPR005829">
    <property type="entry name" value="Sugar_transporter_CS"/>
</dbReference>